<dbReference type="NCBIfam" id="TIGR01349">
    <property type="entry name" value="PDHac_trf_mito"/>
    <property type="match status" value="1"/>
</dbReference>
<comment type="function">
    <text evidence="6">The pyruvate dehydrogenase complex catalyzes the overall conversion of pyruvate to acetyl-CoA and CO(2).</text>
</comment>
<dbReference type="EMBL" id="HBIE01023088">
    <property type="protein sequence ID" value="CAE0312123.1"/>
    <property type="molecule type" value="Transcribed_RNA"/>
</dbReference>
<dbReference type="InterPro" id="IPR001078">
    <property type="entry name" value="2-oxoacid_DH_actylTfrase"/>
</dbReference>
<dbReference type="GO" id="GO:0004742">
    <property type="term" value="F:dihydrolipoyllysine-residue acetyltransferase activity"/>
    <property type="evidence" value="ECO:0007669"/>
    <property type="project" value="UniProtKB-UniRule"/>
</dbReference>
<feature type="region of interest" description="Disordered" evidence="7">
    <location>
        <begin position="217"/>
        <end position="245"/>
    </location>
</feature>
<evidence type="ECO:0000256" key="3">
    <source>
        <dbReference type="ARBA" id="ARBA00022823"/>
    </source>
</evidence>
<accession>A0A7S3I3M7</accession>
<evidence type="ECO:0000256" key="6">
    <source>
        <dbReference type="RuleBase" id="RU361137"/>
    </source>
</evidence>
<dbReference type="PROSITE" id="PS50968">
    <property type="entry name" value="BIOTINYL_LIPOYL"/>
    <property type="match status" value="2"/>
</dbReference>
<evidence type="ECO:0000256" key="1">
    <source>
        <dbReference type="ARBA" id="ARBA00007317"/>
    </source>
</evidence>
<dbReference type="SUPFAM" id="SSF47005">
    <property type="entry name" value="Peripheral subunit-binding domain of 2-oxo acid dehydrogenase complex"/>
    <property type="match status" value="1"/>
</dbReference>
<dbReference type="PROSITE" id="PS51826">
    <property type="entry name" value="PSBD"/>
    <property type="match status" value="1"/>
</dbReference>
<dbReference type="SUPFAM" id="SSF51230">
    <property type="entry name" value="Single hybrid motif"/>
    <property type="match status" value="2"/>
</dbReference>
<dbReference type="AlphaFoldDB" id="A0A7S3I3M7"/>
<feature type="domain" description="Lipoyl-binding" evidence="8">
    <location>
        <begin position="1"/>
        <end position="74"/>
    </location>
</feature>
<gene>
    <name evidence="10" type="ORF">FEHR0123_LOCUS7044</name>
</gene>
<keyword evidence="3 6" id="KW-0450">Lipoyl</keyword>
<dbReference type="GO" id="GO:0006086">
    <property type="term" value="P:pyruvate decarboxylation to acetyl-CoA"/>
    <property type="evidence" value="ECO:0007669"/>
    <property type="project" value="InterPro"/>
</dbReference>
<evidence type="ECO:0000259" key="8">
    <source>
        <dbReference type="PROSITE" id="PS50968"/>
    </source>
</evidence>
<evidence type="ECO:0000313" key="10">
    <source>
        <dbReference type="EMBL" id="CAE0312123.1"/>
    </source>
</evidence>
<dbReference type="FunFam" id="3.30.559.10:FF:000003">
    <property type="entry name" value="Acetyltransferase component of pyruvate dehydrogenase complex"/>
    <property type="match status" value="1"/>
</dbReference>
<dbReference type="InterPro" id="IPR045257">
    <property type="entry name" value="E2/Pdx1"/>
</dbReference>
<dbReference type="Gene3D" id="4.10.320.10">
    <property type="entry name" value="E3-binding domain"/>
    <property type="match status" value="1"/>
</dbReference>
<dbReference type="Gene3D" id="3.30.559.10">
    <property type="entry name" value="Chloramphenicol acetyltransferase-like domain"/>
    <property type="match status" value="1"/>
</dbReference>
<dbReference type="Pfam" id="PF00364">
    <property type="entry name" value="Biotin_lipoyl"/>
    <property type="match status" value="2"/>
</dbReference>
<dbReference type="CDD" id="cd06849">
    <property type="entry name" value="lipoyl_domain"/>
    <property type="match status" value="2"/>
</dbReference>
<keyword evidence="4" id="KW-0809">Transit peptide</keyword>
<comment type="cofactor">
    <cofactor evidence="6">
        <name>(R)-lipoate</name>
        <dbReference type="ChEBI" id="CHEBI:83088"/>
    </cofactor>
    <text evidence="6">Binds 2 lipoyl cofactors covalently.</text>
</comment>
<keyword evidence="2 6" id="KW-0808">Transferase</keyword>
<evidence type="ECO:0000259" key="9">
    <source>
        <dbReference type="PROSITE" id="PS51826"/>
    </source>
</evidence>
<keyword evidence="5 6" id="KW-0012">Acyltransferase</keyword>
<dbReference type="Pfam" id="PF02817">
    <property type="entry name" value="E3_binding"/>
    <property type="match status" value="1"/>
</dbReference>
<dbReference type="Gene3D" id="2.40.50.100">
    <property type="match status" value="2"/>
</dbReference>
<feature type="domain" description="Peripheral subunit-binding (PSBD)" evidence="9">
    <location>
        <begin position="254"/>
        <end position="291"/>
    </location>
</feature>
<dbReference type="InterPro" id="IPR036625">
    <property type="entry name" value="E3-bd_dom_sf"/>
</dbReference>
<dbReference type="FunFam" id="2.40.50.100:FF:000010">
    <property type="entry name" value="Acetyltransferase component of pyruvate dehydrogenase complex"/>
    <property type="match status" value="2"/>
</dbReference>
<dbReference type="InterPro" id="IPR003016">
    <property type="entry name" value="2-oxoA_DH_lipoyl-BS"/>
</dbReference>
<reference evidence="10" key="1">
    <citation type="submission" date="2021-01" db="EMBL/GenBank/DDBJ databases">
        <authorList>
            <person name="Corre E."/>
            <person name="Pelletier E."/>
            <person name="Niang G."/>
            <person name="Scheremetjew M."/>
            <person name="Finn R."/>
            <person name="Kale V."/>
            <person name="Holt S."/>
            <person name="Cochrane G."/>
            <person name="Meng A."/>
            <person name="Brown T."/>
            <person name="Cohen L."/>
        </authorList>
    </citation>
    <scope>NUCLEOTIDE SEQUENCE</scope>
    <source>
        <strain evidence="10">Fehren 1</strain>
    </source>
</reference>
<evidence type="ECO:0000256" key="5">
    <source>
        <dbReference type="ARBA" id="ARBA00023315"/>
    </source>
</evidence>
<dbReference type="PANTHER" id="PTHR23151:SF90">
    <property type="entry name" value="DIHYDROLIPOYLLYSINE-RESIDUE ACETYLTRANSFERASE COMPONENT OF PYRUVATE DEHYDROGENASE COMPLEX, MITOCHONDRIAL-RELATED"/>
    <property type="match status" value="1"/>
</dbReference>
<comment type="similarity">
    <text evidence="1 6">Belongs to the 2-oxoacid dehydrogenase family.</text>
</comment>
<dbReference type="PANTHER" id="PTHR23151">
    <property type="entry name" value="DIHYDROLIPOAMIDE ACETYL/SUCCINYL-TRANSFERASE-RELATED"/>
    <property type="match status" value="1"/>
</dbReference>
<dbReference type="InterPro" id="IPR023213">
    <property type="entry name" value="CAT-like_dom_sf"/>
</dbReference>
<evidence type="ECO:0000256" key="2">
    <source>
        <dbReference type="ARBA" id="ARBA00022679"/>
    </source>
</evidence>
<dbReference type="InterPro" id="IPR004167">
    <property type="entry name" value="PSBD"/>
</dbReference>
<evidence type="ECO:0000256" key="4">
    <source>
        <dbReference type="ARBA" id="ARBA00022946"/>
    </source>
</evidence>
<comment type="catalytic activity">
    <reaction evidence="6">
        <text>N(6)-[(R)-dihydrolipoyl]-L-lysyl-[protein] + acetyl-CoA = N(6)-[(R)-S(8)-acetyldihydrolipoyl]-L-lysyl-[protein] + CoA</text>
        <dbReference type="Rhea" id="RHEA:17017"/>
        <dbReference type="Rhea" id="RHEA-COMP:10475"/>
        <dbReference type="Rhea" id="RHEA-COMP:10478"/>
        <dbReference type="ChEBI" id="CHEBI:57287"/>
        <dbReference type="ChEBI" id="CHEBI:57288"/>
        <dbReference type="ChEBI" id="CHEBI:83100"/>
        <dbReference type="ChEBI" id="CHEBI:83111"/>
        <dbReference type="EC" id="2.3.1.12"/>
    </reaction>
</comment>
<feature type="domain" description="Lipoyl-binding" evidence="8">
    <location>
        <begin position="121"/>
        <end position="197"/>
    </location>
</feature>
<organism evidence="10">
    <name type="scientific">Favella ehrenbergii</name>
    <dbReference type="NCBI Taxonomy" id="182087"/>
    <lineage>
        <taxon>Eukaryota</taxon>
        <taxon>Sar</taxon>
        <taxon>Alveolata</taxon>
        <taxon>Ciliophora</taxon>
        <taxon>Intramacronucleata</taxon>
        <taxon>Spirotrichea</taxon>
        <taxon>Choreotrichia</taxon>
        <taxon>Tintinnida</taxon>
        <taxon>Xystonellidae</taxon>
        <taxon>Favella</taxon>
    </lineage>
</organism>
<dbReference type="PROSITE" id="PS00189">
    <property type="entry name" value="LIPOYL"/>
    <property type="match status" value="2"/>
</dbReference>
<name>A0A7S3I3M7_9SPIT</name>
<dbReference type="InterPro" id="IPR000089">
    <property type="entry name" value="Biotin_lipoyl"/>
</dbReference>
<dbReference type="Pfam" id="PF00198">
    <property type="entry name" value="2-oxoacid_dh"/>
    <property type="match status" value="1"/>
</dbReference>
<protein>
    <recommendedName>
        <fullName evidence="6">Acetyltransferase component of pyruvate dehydrogenase complex</fullName>
        <ecNumber evidence="6">2.3.1.12</ecNumber>
    </recommendedName>
</protein>
<dbReference type="InterPro" id="IPR011053">
    <property type="entry name" value="Single_hybrid_motif"/>
</dbReference>
<dbReference type="SUPFAM" id="SSF52777">
    <property type="entry name" value="CoA-dependent acyltransferases"/>
    <property type="match status" value="1"/>
</dbReference>
<dbReference type="EC" id="2.3.1.12" evidence="6"/>
<dbReference type="GO" id="GO:0045254">
    <property type="term" value="C:pyruvate dehydrogenase complex"/>
    <property type="evidence" value="ECO:0007669"/>
    <property type="project" value="UniProtKB-UniRule"/>
</dbReference>
<comment type="subcellular location">
    <subcellularLocation>
        <location evidence="6">Mitochondrion</location>
    </subcellularLocation>
</comment>
<dbReference type="GO" id="GO:0005739">
    <property type="term" value="C:mitochondrion"/>
    <property type="evidence" value="ECO:0007669"/>
    <property type="project" value="UniProtKB-SubCell"/>
</dbReference>
<sequence>MEMPNLSPTMEKGNIKSWEKKVGDSIQPGDVLASIETDKAVVDFEMQEEGFVAKLLFDAGAKDVPLGAAVAIIVENEADVAAFANYDGSSGAPAASAAPAQEAPAAQPQAQPAAAASYPEHITLEMPNLSPTMEKGNIQKWLKKVGDSVAPGDVLAAIETDKAVVDFEMQEEGYVAAILYPEGAKDVELGKIVAVIVEDEADVAAFKDYSAESTSAPAAAPQQAAAEPTPAAAAQPSAAPQQAVSSAASGDRIFISPLARRMAEEKGLSLDQITGSGPNNRIIAADVAEAQVKPQAAAAAPKAAPAKASAPMADLPSTSAAYEDFENSQIRKVIAERLTYSKQNIPHYYVTVQVQMDSLMALRAKLNKHSSSKISVNDMVIKAASLAAIKVPATNSSWMDDFVRQFSNVNMSVAVQTDHGLMAPVIKNTNLKGLQEIATEIKDIAGRARDNKLKPDELSGGTFTLSNLGMYGVNNFSAIINPPQACILAVSGSQKTVVVNENATGADDQFKVATMMNVTLSSDHRVVDGAVAAMWGQEFKKYMENPELMLL</sequence>
<dbReference type="InterPro" id="IPR006257">
    <property type="entry name" value="LAT1"/>
</dbReference>
<evidence type="ECO:0000256" key="7">
    <source>
        <dbReference type="SAM" id="MobiDB-lite"/>
    </source>
</evidence>
<proteinExistence type="inferred from homology"/>